<feature type="region of interest" description="Disordered" evidence="1">
    <location>
        <begin position="67"/>
        <end position="120"/>
    </location>
</feature>
<feature type="compositionally biased region" description="Basic and acidic residues" evidence="1">
    <location>
        <begin position="67"/>
        <end position="81"/>
    </location>
</feature>
<organism evidence="2 3">
    <name type="scientific">Streptomyces sodiiphilus</name>
    <dbReference type="NCBI Taxonomy" id="226217"/>
    <lineage>
        <taxon>Bacteria</taxon>
        <taxon>Bacillati</taxon>
        <taxon>Actinomycetota</taxon>
        <taxon>Actinomycetes</taxon>
        <taxon>Kitasatosporales</taxon>
        <taxon>Streptomycetaceae</taxon>
        <taxon>Streptomyces</taxon>
    </lineage>
</organism>
<evidence type="ECO:0000256" key="1">
    <source>
        <dbReference type="SAM" id="MobiDB-lite"/>
    </source>
</evidence>
<feature type="compositionally biased region" description="Basic residues" evidence="1">
    <location>
        <begin position="387"/>
        <end position="399"/>
    </location>
</feature>
<evidence type="ECO:0000313" key="2">
    <source>
        <dbReference type="EMBL" id="GAA1913962.1"/>
    </source>
</evidence>
<gene>
    <name evidence="2" type="ORF">GCM10009716_24340</name>
</gene>
<keyword evidence="3" id="KW-1185">Reference proteome</keyword>
<sequence>MELRGSVEALRDDEFVEFELVHKGHGLRCGQDLASVRGCSKHLGEDREGERVQTQLRFVEHQQCGRSRLEQQRGEADETQRTVRKSFGRKHRVRTDLLPSQPHASRTVLGQNEVTEERRDRLNGTDNAPVLRRVLFPQTQQEGGEATRVGVQRLCVGNVGGLLHGGVPCGVVKVVHPATTQYRQGVTCDSPFSRGTLLGHFSEMRLPVSLPDNALPGVPRTGLVMELHDLPFKDQLSLGCGNQYGLVGIHQAVFDGFGPQFDPSGRFRPFVQHGLGSPAKSHFHAEVFVGDATQQFHRLNEVALSGTVGAHKHGERAEVKVDGSDRLIPLDGHTLHGSRHSRQSTDSRRFACAQPLGRPAVSRSVPRGAPPLLDAEATRPNPARARGITHYRRARRVTRRSPAVSRRAKGG</sequence>
<feature type="compositionally biased region" description="Polar residues" evidence="1">
    <location>
        <begin position="102"/>
        <end position="113"/>
    </location>
</feature>
<feature type="region of interest" description="Disordered" evidence="1">
    <location>
        <begin position="356"/>
        <end position="411"/>
    </location>
</feature>
<comment type="caution">
    <text evidence="2">The sequence shown here is derived from an EMBL/GenBank/DDBJ whole genome shotgun (WGS) entry which is preliminary data.</text>
</comment>
<dbReference type="EMBL" id="BAAAMJ010000026">
    <property type="protein sequence ID" value="GAA1913962.1"/>
    <property type="molecule type" value="Genomic_DNA"/>
</dbReference>
<proteinExistence type="predicted"/>
<evidence type="ECO:0000313" key="3">
    <source>
        <dbReference type="Proteomes" id="UP001501303"/>
    </source>
</evidence>
<accession>A0ABN2P9Z6</accession>
<feature type="compositionally biased region" description="Basic residues" evidence="1">
    <location>
        <begin position="82"/>
        <end position="93"/>
    </location>
</feature>
<reference evidence="2 3" key="1">
    <citation type="journal article" date="2019" name="Int. J. Syst. Evol. Microbiol.">
        <title>The Global Catalogue of Microorganisms (GCM) 10K type strain sequencing project: providing services to taxonomists for standard genome sequencing and annotation.</title>
        <authorList>
            <consortium name="The Broad Institute Genomics Platform"/>
            <consortium name="The Broad Institute Genome Sequencing Center for Infectious Disease"/>
            <person name="Wu L."/>
            <person name="Ma J."/>
        </authorList>
    </citation>
    <scope>NUCLEOTIDE SEQUENCE [LARGE SCALE GENOMIC DNA]</scope>
    <source>
        <strain evidence="2 3">JCM 13581</strain>
    </source>
</reference>
<dbReference type="Proteomes" id="UP001501303">
    <property type="component" value="Unassembled WGS sequence"/>
</dbReference>
<protein>
    <submittedName>
        <fullName evidence="2">Uncharacterized protein</fullName>
    </submittedName>
</protein>
<name>A0ABN2P9Z6_9ACTN</name>